<feature type="binding site" evidence="7">
    <location>
        <position position="14"/>
    </location>
    <ligand>
        <name>tRNA</name>
        <dbReference type="ChEBI" id="CHEBI:17843"/>
    </ligand>
</feature>
<dbReference type="Pfam" id="PF01195">
    <property type="entry name" value="Pept_tRNA_hydro"/>
    <property type="match status" value="1"/>
</dbReference>
<feature type="binding site" evidence="7">
    <location>
        <position position="66"/>
    </location>
    <ligand>
        <name>tRNA</name>
        <dbReference type="ChEBI" id="CHEBI:17843"/>
    </ligand>
</feature>
<feature type="site" description="Discriminates between blocked and unblocked aminoacyl-tRNA" evidence="7">
    <location>
        <position position="9"/>
    </location>
</feature>
<dbReference type="AlphaFoldDB" id="A0A937AS80"/>
<dbReference type="PROSITE" id="PS01195">
    <property type="entry name" value="PEPT_TRNA_HYDROL_1"/>
    <property type="match status" value="1"/>
</dbReference>
<dbReference type="GO" id="GO:0072344">
    <property type="term" value="P:rescue of stalled ribosome"/>
    <property type="evidence" value="ECO:0007669"/>
    <property type="project" value="UniProtKB-UniRule"/>
</dbReference>
<dbReference type="FunFam" id="3.40.50.1470:FF:000001">
    <property type="entry name" value="Peptidyl-tRNA hydrolase"/>
    <property type="match status" value="1"/>
</dbReference>
<dbReference type="EMBL" id="SEOL01000005">
    <property type="protein sequence ID" value="MBL0849080.1"/>
    <property type="molecule type" value="Genomic_DNA"/>
</dbReference>
<dbReference type="NCBIfam" id="TIGR00447">
    <property type="entry name" value="pth"/>
    <property type="match status" value="1"/>
</dbReference>
<proteinExistence type="inferred from homology"/>
<feature type="active site" description="Proton acceptor" evidence="7">
    <location>
        <position position="19"/>
    </location>
</feature>
<feature type="binding site" evidence="7">
    <location>
        <position position="112"/>
    </location>
    <ligand>
        <name>tRNA</name>
        <dbReference type="ChEBI" id="CHEBI:17843"/>
    </ligand>
</feature>
<evidence type="ECO:0000256" key="2">
    <source>
        <dbReference type="ARBA" id="ARBA00022555"/>
    </source>
</evidence>
<dbReference type="GO" id="GO:0005737">
    <property type="term" value="C:cytoplasm"/>
    <property type="evidence" value="ECO:0007669"/>
    <property type="project" value="UniProtKB-SubCell"/>
</dbReference>
<dbReference type="HAMAP" id="MF_00083">
    <property type="entry name" value="Pept_tRNA_hydro_bact"/>
    <property type="match status" value="1"/>
</dbReference>
<evidence type="ECO:0000256" key="9">
    <source>
        <dbReference type="RuleBase" id="RU004320"/>
    </source>
</evidence>
<comment type="subcellular location">
    <subcellularLocation>
        <location evidence="7">Cytoplasm</location>
    </subcellularLocation>
</comment>
<keyword evidence="4 7" id="KW-0694">RNA-binding</keyword>
<dbReference type="PROSITE" id="PS01196">
    <property type="entry name" value="PEPT_TRNA_HYDROL_2"/>
    <property type="match status" value="1"/>
</dbReference>
<keyword evidence="7" id="KW-0963">Cytoplasm</keyword>
<evidence type="ECO:0000256" key="4">
    <source>
        <dbReference type="ARBA" id="ARBA00022884"/>
    </source>
</evidence>
<sequence length="185" mass="20969">MFIIAGLGNPGNEYRDNRHNLGFMTIDSIRSIYPFSSWKRKFFSEISDGYLDGIRTILVKPQTFMNLSGKSLGEIIDFYKPTLQNCLIVHDELDLPVGKLRLKTGGGDSGHNGLKSISERCGRDYKRLRIGIGRPQQKEYIAQYVLNNFSPEEKCLLTPILDNIARCIPLLAQNKDDAFLRNVLS</sequence>
<evidence type="ECO:0000256" key="1">
    <source>
        <dbReference type="ARBA" id="ARBA00013260"/>
    </source>
</evidence>
<dbReference type="PANTHER" id="PTHR17224:SF1">
    <property type="entry name" value="PEPTIDYL-TRNA HYDROLASE"/>
    <property type="match status" value="1"/>
</dbReference>
<comment type="similarity">
    <text evidence="5 7 9">Belongs to the PTH family.</text>
</comment>
<evidence type="ECO:0000256" key="6">
    <source>
        <dbReference type="ARBA" id="ARBA00050038"/>
    </source>
</evidence>
<evidence type="ECO:0000313" key="11">
    <source>
        <dbReference type="Proteomes" id="UP000736856"/>
    </source>
</evidence>
<feature type="site" description="Stabilizes the basic form of H active site to accept a proton" evidence="7">
    <location>
        <position position="91"/>
    </location>
</feature>
<evidence type="ECO:0000256" key="5">
    <source>
        <dbReference type="ARBA" id="ARBA00038063"/>
    </source>
</evidence>
<accession>A0A937AS80</accession>
<dbReference type="GO" id="GO:0006515">
    <property type="term" value="P:protein quality control for misfolded or incompletely synthesized proteins"/>
    <property type="evidence" value="ECO:0007669"/>
    <property type="project" value="UniProtKB-UniRule"/>
</dbReference>
<organism evidence="10 11">
    <name type="scientific">Candidatus Liberibacter ctenarytainae</name>
    <dbReference type="NCBI Taxonomy" id="2020335"/>
    <lineage>
        <taxon>Bacteria</taxon>
        <taxon>Pseudomonadati</taxon>
        <taxon>Pseudomonadota</taxon>
        <taxon>Alphaproteobacteria</taxon>
        <taxon>Hyphomicrobiales</taxon>
        <taxon>Rhizobiaceae</taxon>
        <taxon>Liberibacter</taxon>
    </lineage>
</organism>
<comment type="function">
    <text evidence="7">Catalyzes the release of premature peptidyl moieties from peptidyl-tRNA molecules trapped in stalled 50S ribosomal subunits, and thus maintains levels of free tRNAs and 50S ribosomes.</text>
</comment>
<dbReference type="CDD" id="cd00462">
    <property type="entry name" value="PTH"/>
    <property type="match status" value="1"/>
</dbReference>
<dbReference type="InterPro" id="IPR018171">
    <property type="entry name" value="Pept_tRNA_hydro_CS"/>
</dbReference>
<name>A0A937AS80_9HYPH</name>
<dbReference type="EC" id="3.1.1.29" evidence="1 7"/>
<comment type="catalytic activity">
    <reaction evidence="7 8">
        <text>an N-acyl-L-alpha-aminoacyl-tRNA + H2O = an N-acyl-L-amino acid + a tRNA + H(+)</text>
        <dbReference type="Rhea" id="RHEA:54448"/>
        <dbReference type="Rhea" id="RHEA-COMP:10123"/>
        <dbReference type="Rhea" id="RHEA-COMP:13883"/>
        <dbReference type="ChEBI" id="CHEBI:15377"/>
        <dbReference type="ChEBI" id="CHEBI:15378"/>
        <dbReference type="ChEBI" id="CHEBI:59874"/>
        <dbReference type="ChEBI" id="CHEBI:78442"/>
        <dbReference type="ChEBI" id="CHEBI:138191"/>
        <dbReference type="EC" id="3.1.1.29"/>
    </reaction>
</comment>
<protein>
    <recommendedName>
        <fullName evidence="6 7">Peptidyl-tRNA hydrolase</fullName>
        <shortName evidence="7">Pth</shortName>
        <ecNumber evidence="1 7">3.1.1.29</ecNumber>
    </recommendedName>
</protein>
<dbReference type="InterPro" id="IPR036416">
    <property type="entry name" value="Pept_tRNA_hydro_sf"/>
</dbReference>
<dbReference type="PANTHER" id="PTHR17224">
    <property type="entry name" value="PEPTIDYL-TRNA HYDROLASE"/>
    <property type="match status" value="1"/>
</dbReference>
<comment type="subunit">
    <text evidence="7">Monomer.</text>
</comment>
<keyword evidence="3 7" id="KW-0378">Hydrolase</keyword>
<comment type="caution">
    <text evidence="10">The sequence shown here is derived from an EMBL/GenBank/DDBJ whole genome shotgun (WGS) entry which is preliminary data.</text>
</comment>
<evidence type="ECO:0000256" key="3">
    <source>
        <dbReference type="ARBA" id="ARBA00022801"/>
    </source>
</evidence>
<evidence type="ECO:0000256" key="8">
    <source>
        <dbReference type="RuleBase" id="RU000673"/>
    </source>
</evidence>
<dbReference type="Gene3D" id="3.40.50.1470">
    <property type="entry name" value="Peptidyl-tRNA hydrolase"/>
    <property type="match status" value="1"/>
</dbReference>
<feature type="binding site" evidence="7">
    <location>
        <position position="64"/>
    </location>
    <ligand>
        <name>tRNA</name>
        <dbReference type="ChEBI" id="CHEBI:17843"/>
    </ligand>
</feature>
<dbReference type="GO" id="GO:0000049">
    <property type="term" value="F:tRNA binding"/>
    <property type="evidence" value="ECO:0007669"/>
    <property type="project" value="UniProtKB-UniRule"/>
</dbReference>
<dbReference type="Proteomes" id="UP000736856">
    <property type="component" value="Unassembled WGS sequence"/>
</dbReference>
<gene>
    <name evidence="7" type="primary">pth</name>
    <name evidence="10" type="ORF">EU981_03245</name>
</gene>
<dbReference type="GO" id="GO:0004045">
    <property type="term" value="F:peptidyl-tRNA hydrolase activity"/>
    <property type="evidence" value="ECO:0007669"/>
    <property type="project" value="UniProtKB-UniRule"/>
</dbReference>
<reference evidence="10" key="1">
    <citation type="submission" date="2019-02" db="EMBL/GenBank/DDBJ databases">
        <title>A novel Candidatus Liberibacter species associated with the New Zealand native fuchsia psyllid, Ctenarytaina fuchsiae.</title>
        <authorList>
            <person name="Thompson S.M."/>
            <person name="Jorgensen N."/>
            <person name="David C."/>
            <person name="Bulman S.R."/>
            <person name="Smith G.R."/>
        </authorList>
    </citation>
    <scope>NUCLEOTIDE SEQUENCE</scope>
    <source>
        <strain evidence="10">Oxford</strain>
    </source>
</reference>
<comment type="function">
    <text evidence="7">Hydrolyzes ribosome-free peptidyl-tRNAs (with 1 or more amino acids incorporated), which drop off the ribosome during protein synthesis, or as a result of ribosome stalling.</text>
</comment>
<evidence type="ECO:0000256" key="7">
    <source>
        <dbReference type="HAMAP-Rule" id="MF_00083"/>
    </source>
</evidence>
<dbReference type="SUPFAM" id="SSF53178">
    <property type="entry name" value="Peptidyl-tRNA hydrolase-like"/>
    <property type="match status" value="1"/>
</dbReference>
<dbReference type="InterPro" id="IPR001328">
    <property type="entry name" value="Pept_tRNA_hydro"/>
</dbReference>
<keyword evidence="2 7" id="KW-0820">tRNA-binding</keyword>
<evidence type="ECO:0000313" key="10">
    <source>
        <dbReference type="EMBL" id="MBL0849080.1"/>
    </source>
</evidence>